<evidence type="ECO:0000256" key="1">
    <source>
        <dbReference type="ARBA" id="ARBA00022630"/>
    </source>
</evidence>
<organism evidence="6 7">
    <name type="scientific">Thiocapsa roseopersicina</name>
    <dbReference type="NCBI Taxonomy" id="1058"/>
    <lineage>
        <taxon>Bacteria</taxon>
        <taxon>Pseudomonadati</taxon>
        <taxon>Pseudomonadota</taxon>
        <taxon>Gammaproteobacteria</taxon>
        <taxon>Chromatiales</taxon>
        <taxon>Chromatiaceae</taxon>
        <taxon>Thiocapsa</taxon>
    </lineage>
</organism>
<dbReference type="SMART" id="SM00086">
    <property type="entry name" value="PAC"/>
    <property type="match status" value="1"/>
</dbReference>
<dbReference type="SMART" id="SM00091">
    <property type="entry name" value="PAS"/>
    <property type="match status" value="1"/>
</dbReference>
<dbReference type="Pfam" id="PF13426">
    <property type="entry name" value="PAS_9"/>
    <property type="match status" value="1"/>
</dbReference>
<evidence type="ECO:0000256" key="3">
    <source>
        <dbReference type="ARBA" id="ARBA00022991"/>
    </source>
</evidence>
<dbReference type="InterPro" id="IPR035965">
    <property type="entry name" value="PAS-like_dom_sf"/>
</dbReference>
<dbReference type="PANTHER" id="PTHR47429">
    <property type="entry name" value="PROTEIN TWIN LOV 1"/>
    <property type="match status" value="1"/>
</dbReference>
<feature type="domain" description="PAC" evidence="5">
    <location>
        <begin position="88"/>
        <end position="140"/>
    </location>
</feature>
<name>A0A1H2X9C1_THIRO</name>
<protein>
    <submittedName>
        <fullName evidence="6">PAS domain S-box-containing protein</fullName>
    </submittedName>
</protein>
<dbReference type="PROSITE" id="PS50113">
    <property type="entry name" value="PAC"/>
    <property type="match status" value="1"/>
</dbReference>
<dbReference type="InterPro" id="IPR001610">
    <property type="entry name" value="PAC"/>
</dbReference>
<evidence type="ECO:0000259" key="4">
    <source>
        <dbReference type="PROSITE" id="PS50112"/>
    </source>
</evidence>
<keyword evidence="7" id="KW-1185">Reference proteome</keyword>
<dbReference type="EMBL" id="FNNZ01000010">
    <property type="protein sequence ID" value="SDW89405.1"/>
    <property type="molecule type" value="Genomic_DNA"/>
</dbReference>
<gene>
    <name evidence="6" type="ORF">SAMN05421783_11087</name>
</gene>
<reference evidence="7" key="1">
    <citation type="submission" date="2016-10" db="EMBL/GenBank/DDBJ databases">
        <authorList>
            <person name="Varghese N."/>
            <person name="Submissions S."/>
        </authorList>
    </citation>
    <scope>NUCLEOTIDE SEQUENCE [LARGE SCALE GENOMIC DNA]</scope>
    <source>
        <strain evidence="7">DSM 217</strain>
    </source>
</reference>
<dbReference type="SUPFAM" id="SSF55785">
    <property type="entry name" value="PYP-like sensor domain (PAS domain)"/>
    <property type="match status" value="1"/>
</dbReference>
<keyword evidence="1" id="KW-0285">Flavoprotein</keyword>
<evidence type="ECO:0000313" key="7">
    <source>
        <dbReference type="Proteomes" id="UP000198816"/>
    </source>
</evidence>
<evidence type="ECO:0000256" key="2">
    <source>
        <dbReference type="ARBA" id="ARBA00022643"/>
    </source>
</evidence>
<dbReference type="Gene3D" id="3.30.450.20">
    <property type="entry name" value="PAS domain"/>
    <property type="match status" value="1"/>
</dbReference>
<evidence type="ECO:0000313" key="6">
    <source>
        <dbReference type="EMBL" id="SDW89405.1"/>
    </source>
</evidence>
<keyword evidence="3" id="KW-0157">Chromophore</keyword>
<dbReference type="InterPro" id="IPR000014">
    <property type="entry name" value="PAS"/>
</dbReference>
<proteinExistence type="predicted"/>
<feature type="domain" description="PAS" evidence="4">
    <location>
        <begin position="16"/>
        <end position="85"/>
    </location>
</feature>
<dbReference type="STRING" id="1058.SAMN05421783_11087"/>
<dbReference type="RefSeq" id="WP_093032148.1">
    <property type="nucleotide sequence ID" value="NZ_FNNZ01000010.1"/>
</dbReference>
<keyword evidence="2" id="KW-0288">FMN</keyword>
<dbReference type="OrthoDB" id="7991996at2"/>
<dbReference type="NCBIfam" id="TIGR00229">
    <property type="entry name" value="sensory_box"/>
    <property type="match status" value="1"/>
</dbReference>
<dbReference type="Proteomes" id="UP000198816">
    <property type="component" value="Unassembled WGS sequence"/>
</dbReference>
<dbReference type="AlphaFoldDB" id="A0A1H2X9C1"/>
<dbReference type="CDD" id="cd00130">
    <property type="entry name" value="PAS"/>
    <property type="match status" value="1"/>
</dbReference>
<evidence type="ECO:0000259" key="5">
    <source>
        <dbReference type="PROSITE" id="PS50113"/>
    </source>
</evidence>
<accession>A0A1H2X9C1</accession>
<dbReference type="InterPro" id="IPR000700">
    <property type="entry name" value="PAS-assoc_C"/>
</dbReference>
<dbReference type="PROSITE" id="PS50112">
    <property type="entry name" value="PAS"/>
    <property type="match status" value="1"/>
</dbReference>
<sequence length="153" mass="17894">MDFVADKDADLIPFVLSQILDTSINGITLSDPDQEDNPIVYANEAFELITGYSREEIVGHNCRILQGQDRDQEGLEKVREAIREHKRTTVTLRNYRKDGTLFYNRFSIRPLYDRQGKLIYFLGVQYDVTEQVYAREELERLKEMLRVADRETG</sequence>
<dbReference type="PANTHER" id="PTHR47429:SF2">
    <property type="entry name" value="PROTEIN TWIN LOV 1"/>
    <property type="match status" value="1"/>
</dbReference>